<dbReference type="Pfam" id="PF22638">
    <property type="entry name" value="FlgK_D1"/>
    <property type="match status" value="1"/>
</dbReference>
<protein>
    <recommendedName>
        <fullName evidence="4">Flagellar hook-associated protein 1</fullName>
    </recommendedName>
</protein>
<keyword evidence="5" id="KW-0964">Secreted</keyword>
<dbReference type="InterPro" id="IPR053927">
    <property type="entry name" value="FlgK_helical"/>
</dbReference>
<evidence type="ECO:0000256" key="5">
    <source>
        <dbReference type="ARBA" id="ARBA00022525"/>
    </source>
</evidence>
<dbReference type="InterPro" id="IPR002371">
    <property type="entry name" value="FlgK"/>
</dbReference>
<evidence type="ECO:0000256" key="2">
    <source>
        <dbReference type="ARBA" id="ARBA00004613"/>
    </source>
</evidence>
<comment type="similarity">
    <text evidence="3">Belongs to the flagella basal body rod proteins family.</text>
</comment>
<evidence type="ECO:0000256" key="3">
    <source>
        <dbReference type="ARBA" id="ARBA00009677"/>
    </source>
</evidence>
<dbReference type="SUPFAM" id="SSF64518">
    <property type="entry name" value="Phase 1 flagellin"/>
    <property type="match status" value="1"/>
</dbReference>
<keyword evidence="6" id="KW-0975">Bacterial flagellum</keyword>
<feature type="domain" description="Flagellar hook-associated protein FlgK helical" evidence="8">
    <location>
        <begin position="91"/>
        <end position="311"/>
    </location>
</feature>
<gene>
    <name evidence="9" type="ORF">BMG00_08820</name>
</gene>
<keyword evidence="9" id="KW-0282">Flagellum</keyword>
<dbReference type="InterPro" id="IPR010930">
    <property type="entry name" value="Flg_bb/hook_C_dom"/>
</dbReference>
<evidence type="ECO:0000313" key="10">
    <source>
        <dbReference type="Proteomes" id="UP000242224"/>
    </source>
</evidence>
<organism evidence="9 10">
    <name type="scientific">Thioclava marina</name>
    <dbReference type="NCBI Taxonomy" id="1915077"/>
    <lineage>
        <taxon>Bacteria</taxon>
        <taxon>Pseudomonadati</taxon>
        <taxon>Pseudomonadota</taxon>
        <taxon>Alphaproteobacteria</taxon>
        <taxon>Rhodobacterales</taxon>
        <taxon>Paracoccaceae</taxon>
        <taxon>Thioclava</taxon>
    </lineage>
</organism>
<reference evidence="9 10" key="1">
    <citation type="submission" date="2016-11" db="EMBL/GenBank/DDBJ databases">
        <title>A multilocus sequence analysis scheme for characterization of bacteria in the genus Thioclava.</title>
        <authorList>
            <person name="Liu Y."/>
            <person name="Shao Z."/>
        </authorList>
    </citation>
    <scope>NUCLEOTIDE SEQUENCE [LARGE SCALE GENOMIC DNA]</scope>
    <source>
        <strain evidence="9 10">11.10-0-13</strain>
    </source>
</reference>
<comment type="caution">
    <text evidence="9">The sequence shown here is derived from an EMBL/GenBank/DDBJ whole genome shotgun (WGS) entry which is preliminary data.</text>
</comment>
<dbReference type="EMBL" id="MPZS01000001">
    <property type="protein sequence ID" value="OOY13841.1"/>
    <property type="molecule type" value="Genomic_DNA"/>
</dbReference>
<dbReference type="Proteomes" id="UP000242224">
    <property type="component" value="Unassembled WGS sequence"/>
</dbReference>
<comment type="subcellular location">
    <subcellularLocation>
        <location evidence="1">Bacterial flagellum</location>
    </subcellularLocation>
    <subcellularLocation>
        <location evidence="2">Secreted</location>
    </subcellularLocation>
</comment>
<keyword evidence="10" id="KW-1185">Reference proteome</keyword>
<evidence type="ECO:0000256" key="6">
    <source>
        <dbReference type="ARBA" id="ARBA00023143"/>
    </source>
</evidence>
<sequence>MSISQSLSNAVSGLNAASRMAEVVASNTANALTEGYAKREIRLGAQVLGGNGAGVRVLSVDRMVNEGLRSDLRLADAAAGNASLRSEFHAQLEGWLGTPEDPNSLSQKLADFEATLVEAASRPDSDARLAAVLESADAIATHLNSVSRNLQETRIDADQQIAKQIDFLNDTLTQIDDLNATILAERASGHDANALLDQRQALVDQVSQIVPVRQVARENDQIALFTTGGAILLEGTPARIGFTPTGIITADMTENGGALSGLTLNGMEISSADERVMGGGTLGALFAIRDEIAPDAQSQIDAYARDLIGRFSDPALDPTLASGVPGLFTDNGGPADPLSETGLASRIEINARADPAQGGALWRLRDGLGAIAPGPVGNSEHLSALVDALARESLPVSGDFGPSLRSSSGLAADLLSRVSTARQSAQSREIFSATRHETLNTMALSEGVDTDQEMQNLLRVEELYAANARVIQTVDALIQQLLEL</sequence>
<dbReference type="RefSeq" id="WP_078526507.1">
    <property type="nucleotide sequence ID" value="NZ_MPZS01000001.1"/>
</dbReference>
<dbReference type="PANTHER" id="PTHR30033">
    <property type="entry name" value="FLAGELLAR HOOK-ASSOCIATED PROTEIN 1"/>
    <property type="match status" value="1"/>
</dbReference>
<name>A0ABX3MQM6_9RHOB</name>
<proteinExistence type="inferred from homology"/>
<keyword evidence="9" id="KW-0969">Cilium</keyword>
<evidence type="ECO:0000313" key="9">
    <source>
        <dbReference type="EMBL" id="OOY13841.1"/>
    </source>
</evidence>
<evidence type="ECO:0000256" key="4">
    <source>
        <dbReference type="ARBA" id="ARBA00016244"/>
    </source>
</evidence>
<evidence type="ECO:0000256" key="1">
    <source>
        <dbReference type="ARBA" id="ARBA00004365"/>
    </source>
</evidence>
<evidence type="ECO:0000259" key="8">
    <source>
        <dbReference type="Pfam" id="PF22638"/>
    </source>
</evidence>
<dbReference type="Pfam" id="PF06429">
    <property type="entry name" value="Flg_bbr_C"/>
    <property type="match status" value="1"/>
</dbReference>
<evidence type="ECO:0000259" key="7">
    <source>
        <dbReference type="Pfam" id="PF06429"/>
    </source>
</evidence>
<keyword evidence="9" id="KW-0966">Cell projection</keyword>
<dbReference type="PANTHER" id="PTHR30033:SF1">
    <property type="entry name" value="FLAGELLAR HOOK-ASSOCIATED PROTEIN 1"/>
    <property type="match status" value="1"/>
</dbReference>
<dbReference type="NCBIfam" id="TIGR02492">
    <property type="entry name" value="flgK_ends"/>
    <property type="match status" value="1"/>
</dbReference>
<accession>A0ABX3MQM6</accession>
<feature type="domain" description="Flagellar basal-body/hook protein C-terminal" evidence="7">
    <location>
        <begin position="447"/>
        <end position="484"/>
    </location>
</feature>